<protein>
    <submittedName>
        <fullName evidence="1">Predicted protein</fullName>
    </submittedName>
</protein>
<dbReference type="RefSeq" id="XP_006966333.1">
    <property type="nucleotide sequence ID" value="XM_006966271.1"/>
</dbReference>
<dbReference type="HOGENOM" id="CLU_010595_9_1_1"/>
<gene>
    <name evidence="1" type="ORF">TRIREDRAFT_108586</name>
</gene>
<dbReference type="AlphaFoldDB" id="G0RM23"/>
<name>G0RM23_HYPJQ</name>
<organism evidence="2">
    <name type="scientific">Hypocrea jecorina (strain QM6a)</name>
    <name type="common">Trichoderma reesei</name>
    <dbReference type="NCBI Taxonomy" id="431241"/>
    <lineage>
        <taxon>Eukaryota</taxon>
        <taxon>Fungi</taxon>
        <taxon>Dikarya</taxon>
        <taxon>Ascomycota</taxon>
        <taxon>Pezizomycotina</taxon>
        <taxon>Sordariomycetes</taxon>
        <taxon>Hypocreomycetidae</taxon>
        <taxon>Hypocreales</taxon>
        <taxon>Hypocreaceae</taxon>
        <taxon>Trichoderma</taxon>
    </lineage>
</organism>
<dbReference type="InterPro" id="IPR029063">
    <property type="entry name" value="SAM-dependent_MTases_sf"/>
</dbReference>
<dbReference type="VEuPathDB" id="FungiDB:TRIREDRAFT_108586"/>
<dbReference type="OrthoDB" id="417697at2759"/>
<dbReference type="Gene3D" id="3.40.50.150">
    <property type="entry name" value="Vaccinia Virus protein VP39"/>
    <property type="match status" value="1"/>
</dbReference>
<keyword evidence="2" id="KW-1185">Reference proteome</keyword>
<reference evidence="1 2" key="1">
    <citation type="journal article" date="2008" name="Nat. Biotechnol.">
        <title>Genome sequencing and analysis of the biomass-degrading fungus Trichoderma reesei (syn. Hypocrea jecorina).</title>
        <authorList>
            <person name="Martinez D."/>
            <person name="Berka R.M."/>
            <person name="Henrissat B."/>
            <person name="Saloheimo M."/>
            <person name="Arvas M."/>
            <person name="Baker S.E."/>
            <person name="Chapman J."/>
            <person name="Chertkov O."/>
            <person name="Coutinho P.M."/>
            <person name="Cullen D."/>
            <person name="Danchin E.G."/>
            <person name="Grigoriev I.V."/>
            <person name="Harris P."/>
            <person name="Jackson M."/>
            <person name="Kubicek C.P."/>
            <person name="Han C.S."/>
            <person name="Ho I."/>
            <person name="Larrondo L.F."/>
            <person name="de Leon A.L."/>
            <person name="Magnuson J.K."/>
            <person name="Merino S."/>
            <person name="Misra M."/>
            <person name="Nelson B."/>
            <person name="Putnam N."/>
            <person name="Robbertse B."/>
            <person name="Salamov A.A."/>
            <person name="Schmoll M."/>
            <person name="Terry A."/>
            <person name="Thayer N."/>
            <person name="Westerholm-Parvinen A."/>
            <person name="Schoch C.L."/>
            <person name="Yao J."/>
            <person name="Barabote R."/>
            <person name="Nelson M.A."/>
            <person name="Detter C."/>
            <person name="Bruce D."/>
            <person name="Kuske C.R."/>
            <person name="Xie G."/>
            <person name="Richardson P."/>
            <person name="Rokhsar D.S."/>
            <person name="Lucas S.M."/>
            <person name="Rubin E.M."/>
            <person name="Dunn-Coleman N."/>
            <person name="Ward M."/>
            <person name="Brettin T.S."/>
        </authorList>
    </citation>
    <scope>NUCLEOTIDE SEQUENCE [LARGE SCALE GENOMIC DNA]</scope>
    <source>
        <strain evidence="1 2">QM6a</strain>
    </source>
</reference>
<proteinExistence type="predicted"/>
<sequence length="262" mass="28988">MGSIGHGENYILDSTVNTSCFGYRMATPSIPESLSVQTLRLQRWAQELASQVPSTVQLDGFDISDEQFPNQSSLPTNMSLSVMDAFAEVPEKHRGKYDVVHMRLWCAVVQGGDPSALIRHATQLLKPGGYLQWEDCDPSPHHMVMKGVEVEALYSYFSRIHKAFNINHSWLENLPTHTNNAGLEVVQFTMRPFSQSCVPIVTNSFLMLHIGLLNAAYRAGLPFLPPREEADNVLAGALDAVKNGGSYHYTTLALLAQKPLSS</sequence>
<evidence type="ECO:0000313" key="2">
    <source>
        <dbReference type="Proteomes" id="UP000008984"/>
    </source>
</evidence>
<dbReference type="Pfam" id="PF13489">
    <property type="entry name" value="Methyltransf_23"/>
    <property type="match status" value="1"/>
</dbReference>
<dbReference type="KEGG" id="tre:TRIREDRAFT_108586"/>
<accession>G0RM23</accession>
<dbReference type="GeneID" id="18481706"/>
<dbReference type="Proteomes" id="UP000008984">
    <property type="component" value="Unassembled WGS sequence"/>
</dbReference>
<dbReference type="CDD" id="cd02440">
    <property type="entry name" value="AdoMet_MTases"/>
    <property type="match status" value="1"/>
</dbReference>
<dbReference type="eggNOG" id="ENOG502SNAB">
    <property type="taxonomic scope" value="Eukaryota"/>
</dbReference>
<evidence type="ECO:0000313" key="1">
    <source>
        <dbReference type="EMBL" id="EGR47701.1"/>
    </source>
</evidence>
<dbReference type="EMBL" id="GL985067">
    <property type="protein sequence ID" value="EGR47701.1"/>
    <property type="molecule type" value="Genomic_DNA"/>
</dbReference>
<dbReference type="SUPFAM" id="SSF53335">
    <property type="entry name" value="S-adenosyl-L-methionine-dependent methyltransferases"/>
    <property type="match status" value="1"/>
</dbReference>